<keyword evidence="2" id="KW-0217">Developmental protein</keyword>
<keyword evidence="7" id="KW-0539">Nucleus</keyword>
<dbReference type="InterPro" id="IPR017930">
    <property type="entry name" value="Myb_dom"/>
</dbReference>
<name>A0A8T0CVC4_CORYI</name>
<reference evidence="11" key="1">
    <citation type="submission" date="2020-05" db="EMBL/GenBank/DDBJ databases">
        <title>WGS assembly of Corymbia citriodora subspecies variegata.</title>
        <authorList>
            <person name="Barry K."/>
            <person name="Hundley H."/>
            <person name="Shu S."/>
            <person name="Jenkins J."/>
            <person name="Grimwood J."/>
            <person name="Baten A."/>
        </authorList>
    </citation>
    <scope>NUCLEOTIDE SEQUENCE</scope>
    <source>
        <strain evidence="11">CV2-018</strain>
    </source>
</reference>
<evidence type="ECO:0000256" key="4">
    <source>
        <dbReference type="ARBA" id="ARBA00023015"/>
    </source>
</evidence>
<dbReference type="Proteomes" id="UP000806378">
    <property type="component" value="Unassembled WGS sequence"/>
</dbReference>
<dbReference type="Gene3D" id="1.10.10.60">
    <property type="entry name" value="Homeodomain-like"/>
    <property type="match status" value="2"/>
</dbReference>
<feature type="domain" description="HTH myb-type" evidence="10">
    <location>
        <begin position="9"/>
        <end position="61"/>
    </location>
</feature>
<dbReference type="FunFam" id="1.10.10.60:FF:000001">
    <property type="entry name" value="MYB-related transcription factor"/>
    <property type="match status" value="1"/>
</dbReference>
<comment type="subcellular location">
    <subcellularLocation>
        <location evidence="1">Nucleus</location>
    </subcellularLocation>
</comment>
<feature type="domain" description="Myb-like" evidence="9">
    <location>
        <begin position="62"/>
        <end position="112"/>
    </location>
</feature>
<evidence type="ECO:0000313" key="12">
    <source>
        <dbReference type="Proteomes" id="UP000806378"/>
    </source>
</evidence>
<dbReference type="InterPro" id="IPR001005">
    <property type="entry name" value="SANT/Myb"/>
</dbReference>
<keyword evidence="3" id="KW-0677">Repeat</keyword>
<dbReference type="SMART" id="SM00717">
    <property type="entry name" value="SANT"/>
    <property type="match status" value="2"/>
</dbReference>
<dbReference type="GO" id="GO:0003677">
    <property type="term" value="F:DNA binding"/>
    <property type="evidence" value="ECO:0007669"/>
    <property type="project" value="UniProtKB-KW"/>
</dbReference>
<evidence type="ECO:0000256" key="2">
    <source>
        <dbReference type="ARBA" id="ARBA00022473"/>
    </source>
</evidence>
<dbReference type="PROSITE" id="PS50090">
    <property type="entry name" value="MYB_LIKE"/>
    <property type="match status" value="2"/>
</dbReference>
<protein>
    <submittedName>
        <fullName evidence="11">Uncharacterized protein</fullName>
    </submittedName>
</protein>
<feature type="compositionally biased region" description="Gly residues" evidence="8">
    <location>
        <begin position="237"/>
        <end position="248"/>
    </location>
</feature>
<keyword evidence="4" id="KW-0805">Transcription regulation</keyword>
<organism evidence="11 12">
    <name type="scientific">Corymbia citriodora subsp. variegata</name>
    <dbReference type="NCBI Taxonomy" id="360336"/>
    <lineage>
        <taxon>Eukaryota</taxon>
        <taxon>Viridiplantae</taxon>
        <taxon>Streptophyta</taxon>
        <taxon>Embryophyta</taxon>
        <taxon>Tracheophyta</taxon>
        <taxon>Spermatophyta</taxon>
        <taxon>Magnoliopsida</taxon>
        <taxon>eudicotyledons</taxon>
        <taxon>Gunneridae</taxon>
        <taxon>Pentapetalae</taxon>
        <taxon>rosids</taxon>
        <taxon>malvids</taxon>
        <taxon>Myrtales</taxon>
        <taxon>Myrtaceae</taxon>
        <taxon>Myrtoideae</taxon>
        <taxon>Eucalypteae</taxon>
        <taxon>Corymbia</taxon>
    </lineage>
</organism>
<dbReference type="InterPro" id="IPR009057">
    <property type="entry name" value="Homeodomain-like_sf"/>
</dbReference>
<feature type="region of interest" description="Disordered" evidence="8">
    <location>
        <begin position="121"/>
        <end position="147"/>
    </location>
</feature>
<dbReference type="GO" id="GO:0005634">
    <property type="term" value="C:nucleus"/>
    <property type="evidence" value="ECO:0007669"/>
    <property type="project" value="UniProtKB-SubCell"/>
</dbReference>
<evidence type="ECO:0000256" key="7">
    <source>
        <dbReference type="ARBA" id="ARBA00023242"/>
    </source>
</evidence>
<dbReference type="GO" id="GO:1901957">
    <property type="term" value="P:regulation of cutin biosynthetic process"/>
    <property type="evidence" value="ECO:0007669"/>
    <property type="project" value="UniProtKB-ARBA"/>
</dbReference>
<dbReference type="SUPFAM" id="SSF46689">
    <property type="entry name" value="Homeodomain-like"/>
    <property type="match status" value="1"/>
</dbReference>
<keyword evidence="6" id="KW-0804">Transcription</keyword>
<dbReference type="EMBL" id="MU089533">
    <property type="protein sequence ID" value="KAF7851567.1"/>
    <property type="molecule type" value="Genomic_DNA"/>
</dbReference>
<keyword evidence="5" id="KW-0238">DNA-binding</keyword>
<evidence type="ECO:0000259" key="9">
    <source>
        <dbReference type="PROSITE" id="PS50090"/>
    </source>
</evidence>
<feature type="compositionally biased region" description="Low complexity" evidence="8">
    <location>
        <begin position="170"/>
        <end position="202"/>
    </location>
</feature>
<evidence type="ECO:0000256" key="3">
    <source>
        <dbReference type="ARBA" id="ARBA00022737"/>
    </source>
</evidence>
<dbReference type="PANTHER" id="PTHR10641:SF586">
    <property type="entry name" value="TRANSCRIPTION FACTOR MYB16"/>
    <property type="match status" value="1"/>
</dbReference>
<evidence type="ECO:0000256" key="6">
    <source>
        <dbReference type="ARBA" id="ARBA00023163"/>
    </source>
</evidence>
<proteinExistence type="predicted"/>
<gene>
    <name evidence="11" type="ORF">BT93_L3654</name>
</gene>
<dbReference type="Gramene" id="rna-gnl|WGS:JABURB|Cocit.L3654.1">
    <property type="protein sequence ID" value="cds-KAF7851567.1"/>
    <property type="gene ID" value="gene-BT93_L3654"/>
</dbReference>
<evidence type="ECO:0000313" key="11">
    <source>
        <dbReference type="EMBL" id="KAF7851567.1"/>
    </source>
</evidence>
<dbReference type="Pfam" id="PF00249">
    <property type="entry name" value="Myb_DNA-binding"/>
    <property type="match status" value="2"/>
</dbReference>
<dbReference type="PANTHER" id="PTHR10641">
    <property type="entry name" value="MYB FAMILY TRANSCRIPTION FACTOR"/>
    <property type="match status" value="1"/>
</dbReference>
<dbReference type="CDD" id="cd00167">
    <property type="entry name" value="SANT"/>
    <property type="match status" value="2"/>
</dbReference>
<feature type="region of interest" description="Disordered" evidence="8">
    <location>
        <begin position="170"/>
        <end position="262"/>
    </location>
</feature>
<dbReference type="AlphaFoldDB" id="A0A8T0CVC4"/>
<feature type="domain" description="Myb-like" evidence="9">
    <location>
        <begin position="9"/>
        <end position="61"/>
    </location>
</feature>
<feature type="region of interest" description="Disordered" evidence="8">
    <location>
        <begin position="368"/>
        <end position="388"/>
    </location>
</feature>
<evidence type="ECO:0000259" key="10">
    <source>
        <dbReference type="PROSITE" id="PS51294"/>
    </source>
</evidence>
<dbReference type="FunFam" id="1.10.10.60:FF:000099">
    <property type="entry name" value="MYB transcription factor"/>
    <property type="match status" value="1"/>
</dbReference>
<comment type="caution">
    <text evidence="11">The sequence shown here is derived from an EMBL/GenBank/DDBJ whole genome shotgun (WGS) entry which is preliminary data.</text>
</comment>
<accession>A0A8T0CVC4</accession>
<dbReference type="InterPro" id="IPR015495">
    <property type="entry name" value="Myb_TF_plants"/>
</dbReference>
<dbReference type="OrthoDB" id="2143914at2759"/>
<sequence>MGRSPCCDKVGLKKGPWTPEEDQKLLAYIDEHGHGSWRALPSKAGLQRCGKSCRLRWTNYLRPDIKRGKFSLQEEQTIIQLHALLGNRWSAIATHLPKRTDNEIKNYWNTHLKKRLAKMGIDPVTHKPKNDALVSSDGQSKSAAKLSHMAQWESARLEAEARLARESKLRLQSFQHHHSSSNSSQAYSAASALGSTSGAPPSLVKKATAPLPPSSPQSLDVLKAWTGSSWPSTKSGEGSGGTGTGGSANGIAGDLESPTSTLTFSEPMNVLCENPKQMIEFVGASGSSNSGMIKEEGEQEWKGLESSIRLPEFKEGIGNNAVSFTSTFHEMTMSLEGPWTPESLRASSVQGNMENNDMEEGFTSLLLNSSGDQSLSDGGGESDKHSDYYEDNKNYWNSILNLVNSSPSESPMF</sequence>
<feature type="domain" description="HTH myb-type" evidence="10">
    <location>
        <begin position="62"/>
        <end position="116"/>
    </location>
</feature>
<dbReference type="PROSITE" id="PS51294">
    <property type="entry name" value="HTH_MYB"/>
    <property type="match status" value="2"/>
</dbReference>
<evidence type="ECO:0000256" key="8">
    <source>
        <dbReference type="SAM" id="MobiDB-lite"/>
    </source>
</evidence>
<keyword evidence="12" id="KW-1185">Reference proteome</keyword>
<evidence type="ECO:0000256" key="1">
    <source>
        <dbReference type="ARBA" id="ARBA00004123"/>
    </source>
</evidence>
<evidence type="ECO:0000256" key="5">
    <source>
        <dbReference type="ARBA" id="ARBA00023125"/>
    </source>
</evidence>
<dbReference type="GO" id="GO:0000902">
    <property type="term" value="P:cell morphogenesis"/>
    <property type="evidence" value="ECO:0007669"/>
    <property type="project" value="UniProtKB-ARBA"/>
</dbReference>